<comment type="caution">
    <text evidence="1">The sequence shown here is derived from an EMBL/GenBank/DDBJ whole genome shotgun (WGS) entry which is preliminary data.</text>
</comment>
<name>A0A392QGM6_9FABA</name>
<keyword evidence="2" id="KW-1185">Reference proteome</keyword>
<proteinExistence type="predicted"/>
<sequence length="55" mass="6001">VRCATCSHTLSLQGLFLEQGLGTGKTIEVVKEQEGLYYLSDEQIGLKVLSSTLRS</sequence>
<dbReference type="AlphaFoldDB" id="A0A392QGM6"/>
<protein>
    <submittedName>
        <fullName evidence="1">Uncharacterized protein</fullName>
    </submittedName>
</protein>
<reference evidence="1 2" key="1">
    <citation type="journal article" date="2018" name="Front. Plant Sci.">
        <title>Red Clover (Trifolium pratense) and Zigzag Clover (T. medium) - A Picture of Genomic Similarities and Differences.</title>
        <authorList>
            <person name="Dluhosova J."/>
            <person name="Istvanek J."/>
            <person name="Nedelnik J."/>
            <person name="Repkova J."/>
        </authorList>
    </citation>
    <scope>NUCLEOTIDE SEQUENCE [LARGE SCALE GENOMIC DNA]</scope>
    <source>
        <strain evidence="2">cv. 10/8</strain>
        <tissue evidence="1">Leaf</tissue>
    </source>
</reference>
<evidence type="ECO:0000313" key="2">
    <source>
        <dbReference type="Proteomes" id="UP000265520"/>
    </source>
</evidence>
<organism evidence="1 2">
    <name type="scientific">Trifolium medium</name>
    <dbReference type="NCBI Taxonomy" id="97028"/>
    <lineage>
        <taxon>Eukaryota</taxon>
        <taxon>Viridiplantae</taxon>
        <taxon>Streptophyta</taxon>
        <taxon>Embryophyta</taxon>
        <taxon>Tracheophyta</taxon>
        <taxon>Spermatophyta</taxon>
        <taxon>Magnoliopsida</taxon>
        <taxon>eudicotyledons</taxon>
        <taxon>Gunneridae</taxon>
        <taxon>Pentapetalae</taxon>
        <taxon>rosids</taxon>
        <taxon>fabids</taxon>
        <taxon>Fabales</taxon>
        <taxon>Fabaceae</taxon>
        <taxon>Papilionoideae</taxon>
        <taxon>50 kb inversion clade</taxon>
        <taxon>NPAAA clade</taxon>
        <taxon>Hologalegina</taxon>
        <taxon>IRL clade</taxon>
        <taxon>Trifolieae</taxon>
        <taxon>Trifolium</taxon>
    </lineage>
</organism>
<dbReference type="Proteomes" id="UP000265520">
    <property type="component" value="Unassembled WGS sequence"/>
</dbReference>
<feature type="non-terminal residue" evidence="1">
    <location>
        <position position="1"/>
    </location>
</feature>
<evidence type="ECO:0000313" key="1">
    <source>
        <dbReference type="EMBL" id="MCI23022.1"/>
    </source>
</evidence>
<dbReference type="EMBL" id="LXQA010133683">
    <property type="protein sequence ID" value="MCI23022.1"/>
    <property type="molecule type" value="Genomic_DNA"/>
</dbReference>
<accession>A0A392QGM6</accession>